<dbReference type="AlphaFoldDB" id="A0A6H0ZIV6"/>
<protein>
    <submittedName>
        <fullName evidence="2">Uncharacterized protein</fullName>
    </submittedName>
</protein>
<feature type="compositionally biased region" description="Acidic residues" evidence="1">
    <location>
        <begin position="47"/>
        <end position="65"/>
    </location>
</feature>
<dbReference type="RefSeq" id="WP_177319130.1">
    <property type="nucleotide sequence ID" value="NZ_CP050898.1"/>
</dbReference>
<proteinExistence type="predicted"/>
<dbReference type="EMBL" id="CP050898">
    <property type="protein sequence ID" value="QIX20083.1"/>
    <property type="molecule type" value="Genomic_DNA"/>
</dbReference>
<evidence type="ECO:0000313" key="3">
    <source>
        <dbReference type="Proteomes" id="UP000500870"/>
    </source>
</evidence>
<feature type="compositionally biased region" description="Basic and acidic residues" evidence="1">
    <location>
        <begin position="66"/>
        <end position="75"/>
    </location>
</feature>
<feature type="region of interest" description="Disordered" evidence="1">
    <location>
        <begin position="31"/>
        <end position="103"/>
    </location>
</feature>
<name>A0A6H0ZIV6_9HYPH</name>
<dbReference type="Proteomes" id="UP000500870">
    <property type="component" value="Chromosome 1"/>
</dbReference>
<reference evidence="2 3" key="1">
    <citation type="submission" date="2020-04" db="EMBL/GenBank/DDBJ databases">
        <title>FDA dAtabase for Regulatory Grade micrObial Sequences (FDA-ARGOS): Supporting development and validation of Infectious Disease Dx tests.</title>
        <authorList>
            <person name="Sciortino C."/>
            <person name="Tallon L."/>
            <person name="Sadzewicz L."/>
            <person name="Vavikolanu K."/>
            <person name="Mehta A."/>
            <person name="Aluvathingal J."/>
            <person name="Nadendla S."/>
            <person name="Nandy P."/>
            <person name="Geyer C."/>
            <person name="Yan Y."/>
            <person name="Sichtig H."/>
        </authorList>
    </citation>
    <scope>NUCLEOTIDE SEQUENCE [LARGE SCALE GENOMIC DNA]</scope>
    <source>
        <strain evidence="2 3">FDAARGOS_633</strain>
    </source>
</reference>
<sequence length="103" mass="11704">MKAPIEISRARLEAKIEELVALLDLLDGDENLEPYLADTYPEKEDREGDDSDFEPEETDQNGDEGDCCRSEDEWRPFSGDLKFDGSGNSIAGRMIRGRHRRQA</sequence>
<accession>A0A6H0ZIV6</accession>
<evidence type="ECO:0000313" key="2">
    <source>
        <dbReference type="EMBL" id="QIX20083.1"/>
    </source>
</evidence>
<evidence type="ECO:0000256" key="1">
    <source>
        <dbReference type="SAM" id="MobiDB-lite"/>
    </source>
</evidence>
<gene>
    <name evidence="2" type="ORF">FOB41_07415</name>
</gene>
<organism evidence="2 3">
    <name type="scientific">Agrobacterium pusense</name>
    <dbReference type="NCBI Taxonomy" id="648995"/>
    <lineage>
        <taxon>Bacteria</taxon>
        <taxon>Pseudomonadati</taxon>
        <taxon>Pseudomonadota</taxon>
        <taxon>Alphaproteobacteria</taxon>
        <taxon>Hyphomicrobiales</taxon>
        <taxon>Rhizobiaceae</taxon>
        <taxon>Rhizobium/Agrobacterium group</taxon>
        <taxon>Agrobacterium</taxon>
    </lineage>
</organism>